<evidence type="ECO:0000313" key="3">
    <source>
        <dbReference type="Proteomes" id="UP001152622"/>
    </source>
</evidence>
<dbReference type="EMBL" id="JAINUF010000002">
    <property type="protein sequence ID" value="KAJ8376403.1"/>
    <property type="molecule type" value="Genomic_DNA"/>
</dbReference>
<organism evidence="2 3">
    <name type="scientific">Synaphobranchus kaupii</name>
    <name type="common">Kaup's arrowtooth eel</name>
    <dbReference type="NCBI Taxonomy" id="118154"/>
    <lineage>
        <taxon>Eukaryota</taxon>
        <taxon>Metazoa</taxon>
        <taxon>Chordata</taxon>
        <taxon>Craniata</taxon>
        <taxon>Vertebrata</taxon>
        <taxon>Euteleostomi</taxon>
        <taxon>Actinopterygii</taxon>
        <taxon>Neopterygii</taxon>
        <taxon>Teleostei</taxon>
        <taxon>Anguilliformes</taxon>
        <taxon>Synaphobranchidae</taxon>
        <taxon>Synaphobranchus</taxon>
    </lineage>
</organism>
<dbReference type="OrthoDB" id="10504318at2759"/>
<dbReference type="AlphaFoldDB" id="A0A9Q1G6I0"/>
<dbReference type="Proteomes" id="UP001152622">
    <property type="component" value="Chromosome 2"/>
</dbReference>
<sequence length="164" mass="17805">MEVACTLRGRIRLGEDDYGNADEWTDLASSESESSDDEEGADPYANAPGGSPQRSLTSEPRHMEACGDMCCFGNYPVTVIQTGPGSYLNSRNKACNEKGGPLDCHYGNPSCEYGDRGGTGWECLQVNPRTRAMAADPAFWDSYAQHIWGLSPHASDHENSDCET</sequence>
<gene>
    <name evidence="2" type="ORF">SKAU_G00069830</name>
</gene>
<feature type="region of interest" description="Disordered" evidence="1">
    <location>
        <begin position="16"/>
        <end position="59"/>
    </location>
</feature>
<proteinExistence type="predicted"/>
<reference evidence="2" key="1">
    <citation type="journal article" date="2023" name="Science">
        <title>Genome structures resolve the early diversification of teleost fishes.</title>
        <authorList>
            <person name="Parey E."/>
            <person name="Louis A."/>
            <person name="Montfort J."/>
            <person name="Bouchez O."/>
            <person name="Roques C."/>
            <person name="Iampietro C."/>
            <person name="Lluch J."/>
            <person name="Castinel A."/>
            <person name="Donnadieu C."/>
            <person name="Desvignes T."/>
            <person name="Floi Bucao C."/>
            <person name="Jouanno E."/>
            <person name="Wen M."/>
            <person name="Mejri S."/>
            <person name="Dirks R."/>
            <person name="Jansen H."/>
            <person name="Henkel C."/>
            <person name="Chen W.J."/>
            <person name="Zahm M."/>
            <person name="Cabau C."/>
            <person name="Klopp C."/>
            <person name="Thompson A.W."/>
            <person name="Robinson-Rechavi M."/>
            <person name="Braasch I."/>
            <person name="Lecointre G."/>
            <person name="Bobe J."/>
            <person name="Postlethwait J.H."/>
            <person name="Berthelot C."/>
            <person name="Roest Crollius H."/>
            <person name="Guiguen Y."/>
        </authorList>
    </citation>
    <scope>NUCLEOTIDE SEQUENCE</scope>
    <source>
        <strain evidence="2">WJC10195</strain>
    </source>
</reference>
<evidence type="ECO:0000313" key="2">
    <source>
        <dbReference type="EMBL" id="KAJ8376403.1"/>
    </source>
</evidence>
<protein>
    <submittedName>
        <fullName evidence="2">Uncharacterized protein</fullName>
    </submittedName>
</protein>
<accession>A0A9Q1G6I0</accession>
<comment type="caution">
    <text evidence="2">The sequence shown here is derived from an EMBL/GenBank/DDBJ whole genome shotgun (WGS) entry which is preliminary data.</text>
</comment>
<evidence type="ECO:0000256" key="1">
    <source>
        <dbReference type="SAM" id="MobiDB-lite"/>
    </source>
</evidence>
<name>A0A9Q1G6I0_SYNKA</name>
<feature type="compositionally biased region" description="Acidic residues" evidence="1">
    <location>
        <begin position="16"/>
        <end position="25"/>
    </location>
</feature>
<keyword evidence="3" id="KW-1185">Reference proteome</keyword>